<sequence>MLFKKSKKKRMSVPFDLDNVKARMAEQDSVFVDICERLAALQKVDIKQMMNANATVSPLQEHEVFQILACKLMVKRLDSLKFAIQHVPNNIHRTIDGIPLRLTYIHKIFNALSSTHCGDTDLSIEDIGDYVKFIETHYCSFLSKQDNMDDIWTLTKKENIPFNSNHCWVSFSGFAEAYNDIFEDSIKTFAECVDDDGNDGYKTERNIGILPGELSPKVVALCFWHREVEEELASLGLREKWTICKESGELSGNFDMAMEMIDKIRCDNLYSHSCTEHCKSKGCEKLYVADGNWKLRYAHCMWKVPVSIPGFGNVNYPSVCPVSPKRGHAFCEKHCAKANKLGCPSVLREFYQHCGISKGDIDKVSPSLSPTPLVPPPGMQDIPQPISPILSPSLFPSPPLLPPGTENLRKDESNGDAANIDFGDETDGTDCCQSTNESGFRDFHDFHANDHPIDGTISSSDEDGTQYMETLLAKKAKIDVDCISVHSDSSLGSNSSRDGSEHVSSGETSKSFIDFPKNQPSFYKDIEKAPYYIKGKKVLDYREMIDALLLKPDMSRVCTQRPLKVQENASFLIDRSQLDHKDDWLCDDHGSYRNQGSSGRIFTVDNGEVTDDFPLPRRVKQRPKMKANQYCVMTTYWRHSNYADFKRRSTEILNSDGEPTELGFLQYYFDGTEHGVSPKKHGNQKKNRKFYPTAPSTKEKIREKVKSPAGPIKIYDDTFQEKGGIGNIKSASEIPRNVRQVKYERTKVRPTNDRDELATFLDKAQNEADYIRNVQWTPAPRAVLASDFQLKGIVDNCCNPDSFGIFCVDTTFNIGEFYLTTTTFEHRKLIETTTGQHPKMPGPAMIHIHQDENQFYYFGQTLIELEKDIDGVIALGADREKAMVNGLGRSLPVATVLACTRHVENNCAQKMSELGISTATRTVIIQDIFGSEAKKEKGLIDCETQADFDGKVESIKEKWNTIEKNDRNSDSPKFHEYFVRHIARDMKASMLKPVRNICGLGDKFFYNNGPESLHSKYKLQIRQHKLEKSTAGIPERKCTWSEAADQYRDMVTRVKRNVHRAIIGEGPYQLIPAYSDLQVDVHTWLEMADRSKLKRLRKVDQSATEKDICSSFKSSENDTNQSGQTDTDIVGSFDGSGLPEMFRGSWKNANEIVRSDGVGDVPGQSNMKICMSLTQDEPHLLRIANAGKKISCDCKGYESKNLCAHVIATAYKLKTLEDIILLWEPNLTRQLSTSLPAGSGKKPNEKRKKKKKTSDRDTSKYSERNASEDDKYHVVFLSETRATTCYGCEQKMRETPSSEPPNVPWNIVLRHKEKRVYNKRGSIELRISKSKENVYFHPRQDCLLQRREKALVADEIIITTNTRDKLTEAHTRLLSKQFRFQ</sequence>
<feature type="compositionally biased region" description="Basic residues" evidence="1">
    <location>
        <begin position="1244"/>
        <end position="1253"/>
    </location>
</feature>
<dbReference type="EMBL" id="CACRXK020000012">
    <property type="protein sequence ID" value="CAB3976780.1"/>
    <property type="molecule type" value="Genomic_DNA"/>
</dbReference>
<evidence type="ECO:0000313" key="3">
    <source>
        <dbReference type="Proteomes" id="UP001152795"/>
    </source>
</evidence>
<dbReference type="PROSITE" id="PS50966">
    <property type="entry name" value="ZF_SWIM"/>
    <property type="match status" value="1"/>
</dbReference>
<feature type="region of interest" description="Disordered" evidence="1">
    <location>
        <begin position="487"/>
        <end position="512"/>
    </location>
</feature>
<feature type="compositionally biased region" description="Polar residues" evidence="1">
    <location>
        <begin position="1111"/>
        <end position="1127"/>
    </location>
</feature>
<proteinExistence type="predicted"/>
<dbReference type="Pfam" id="PF04434">
    <property type="entry name" value="SWIM"/>
    <property type="match status" value="1"/>
</dbReference>
<evidence type="ECO:0000256" key="1">
    <source>
        <dbReference type="SAM" id="MobiDB-lite"/>
    </source>
</evidence>
<accession>A0A6S7FPX9</accession>
<dbReference type="OrthoDB" id="5989702at2759"/>
<dbReference type="Proteomes" id="UP001152795">
    <property type="component" value="Unassembled WGS sequence"/>
</dbReference>
<protein>
    <submittedName>
        <fullName evidence="2">Mitogen-activated kinase kinase kinase A</fullName>
    </submittedName>
</protein>
<keyword evidence="2" id="KW-0808">Transferase</keyword>
<keyword evidence="3" id="KW-1185">Reference proteome</keyword>
<name>A0A6S7FPX9_PARCT</name>
<feature type="compositionally biased region" description="Basic residues" evidence="1">
    <location>
        <begin position="677"/>
        <end position="689"/>
    </location>
</feature>
<feature type="region of interest" description="Disordered" evidence="1">
    <location>
        <begin position="1107"/>
        <end position="1131"/>
    </location>
</feature>
<gene>
    <name evidence="2" type="ORF">PACLA_8A054680</name>
</gene>
<dbReference type="GO" id="GO:0016301">
    <property type="term" value="F:kinase activity"/>
    <property type="evidence" value="ECO:0007669"/>
    <property type="project" value="UniProtKB-KW"/>
</dbReference>
<organism evidence="2 3">
    <name type="scientific">Paramuricea clavata</name>
    <name type="common">Red gorgonian</name>
    <name type="synonym">Violescent sea-whip</name>
    <dbReference type="NCBI Taxonomy" id="317549"/>
    <lineage>
        <taxon>Eukaryota</taxon>
        <taxon>Metazoa</taxon>
        <taxon>Cnidaria</taxon>
        <taxon>Anthozoa</taxon>
        <taxon>Octocorallia</taxon>
        <taxon>Malacalcyonacea</taxon>
        <taxon>Plexauridae</taxon>
        <taxon>Paramuricea</taxon>
    </lineage>
</organism>
<dbReference type="GO" id="GO:0008270">
    <property type="term" value="F:zinc ion binding"/>
    <property type="evidence" value="ECO:0007669"/>
    <property type="project" value="InterPro"/>
</dbReference>
<feature type="compositionally biased region" description="Low complexity" evidence="1">
    <location>
        <begin position="487"/>
        <end position="497"/>
    </location>
</feature>
<evidence type="ECO:0000313" key="2">
    <source>
        <dbReference type="EMBL" id="CAB3976780.1"/>
    </source>
</evidence>
<dbReference type="InterPro" id="IPR007527">
    <property type="entry name" value="Znf_SWIM"/>
</dbReference>
<feature type="compositionally biased region" description="Polar residues" evidence="1">
    <location>
        <begin position="502"/>
        <end position="511"/>
    </location>
</feature>
<comment type="caution">
    <text evidence="2">The sequence shown here is derived from an EMBL/GenBank/DDBJ whole genome shotgun (WGS) entry which is preliminary data.</text>
</comment>
<keyword evidence="2" id="KW-0418">Kinase</keyword>
<feature type="compositionally biased region" description="Basic and acidic residues" evidence="1">
    <location>
        <begin position="1254"/>
        <end position="1265"/>
    </location>
</feature>
<reference evidence="2" key="1">
    <citation type="submission" date="2020-04" db="EMBL/GenBank/DDBJ databases">
        <authorList>
            <person name="Alioto T."/>
            <person name="Alioto T."/>
            <person name="Gomez Garrido J."/>
        </authorList>
    </citation>
    <scope>NUCLEOTIDE SEQUENCE</scope>
    <source>
        <strain evidence="2">A484AB</strain>
    </source>
</reference>
<feature type="region of interest" description="Disordered" evidence="1">
    <location>
        <begin position="676"/>
        <end position="699"/>
    </location>
</feature>
<feature type="region of interest" description="Disordered" evidence="1">
    <location>
        <begin position="1232"/>
        <end position="1265"/>
    </location>
</feature>